<reference evidence="6 7" key="1">
    <citation type="submission" date="2015-07" db="EMBL/GenBank/DDBJ databases">
        <title>Isolation and Genomic Characterization of a Novel Halophilic Metal-Reducing Deltaproteobacterium from the Deep Subsurface.</title>
        <authorList>
            <person name="Badalamenti J.P."/>
            <person name="Summers Z.M."/>
            <person name="Gralnick J.A."/>
            <person name="Bond D.R."/>
        </authorList>
    </citation>
    <scope>NUCLEOTIDE SEQUENCE [LARGE SCALE GENOMIC DNA]</scope>
    <source>
        <strain evidence="6 7">WTL</strain>
    </source>
</reference>
<name>A0A0M3QF51_9BACT</name>
<dbReference type="SUPFAM" id="SSF49482">
    <property type="entry name" value="Aromatic compound dioxygenase"/>
    <property type="match status" value="1"/>
</dbReference>
<comment type="similarity">
    <text evidence="1">Belongs to the intradiol ring-cleavage dioxygenase family.</text>
</comment>
<dbReference type="GO" id="GO:0008199">
    <property type="term" value="F:ferric iron binding"/>
    <property type="evidence" value="ECO:0007669"/>
    <property type="project" value="InterPro"/>
</dbReference>
<gene>
    <name evidence="6" type="ORF">DSOUD_0822</name>
</gene>
<dbReference type="AlphaFoldDB" id="A0A0M3QF51"/>
<dbReference type="PANTHER" id="PTHR33711">
    <property type="entry name" value="DIOXYGENASE, PUTATIVE (AFU_ORTHOLOGUE AFUA_2G02910)-RELATED"/>
    <property type="match status" value="1"/>
</dbReference>
<keyword evidence="4" id="KW-0732">Signal</keyword>
<evidence type="ECO:0000256" key="3">
    <source>
        <dbReference type="ARBA" id="ARBA00023002"/>
    </source>
</evidence>
<dbReference type="OrthoDB" id="9800887at2"/>
<dbReference type="Pfam" id="PF00775">
    <property type="entry name" value="Dioxygenase_C"/>
    <property type="match status" value="1"/>
</dbReference>
<evidence type="ECO:0000256" key="4">
    <source>
        <dbReference type="SAM" id="SignalP"/>
    </source>
</evidence>
<dbReference type="KEGG" id="des:DSOUD_0822"/>
<dbReference type="PANTHER" id="PTHR33711:SF10">
    <property type="entry name" value="INTRADIOL RING-CLEAVAGE DIOXYGENASES DOMAIN-CONTAINING PROTEIN"/>
    <property type="match status" value="1"/>
</dbReference>
<dbReference type="GO" id="GO:0016702">
    <property type="term" value="F:oxidoreductase activity, acting on single donors with incorporation of molecular oxygen, incorporation of two atoms of oxygen"/>
    <property type="evidence" value="ECO:0007669"/>
    <property type="project" value="InterPro"/>
</dbReference>
<keyword evidence="3" id="KW-0560">Oxidoreductase</keyword>
<accession>A0A0M3QF51</accession>
<dbReference type="RefSeq" id="WP_053549802.1">
    <property type="nucleotide sequence ID" value="NZ_CP010802.1"/>
</dbReference>
<dbReference type="Proteomes" id="UP000057158">
    <property type="component" value="Chromosome"/>
</dbReference>
<proteinExistence type="inferred from homology"/>
<evidence type="ECO:0000259" key="5">
    <source>
        <dbReference type="Pfam" id="PF00775"/>
    </source>
</evidence>
<dbReference type="EMBL" id="CP010802">
    <property type="protein sequence ID" value="ALC15609.1"/>
    <property type="molecule type" value="Genomic_DNA"/>
</dbReference>
<keyword evidence="2 6" id="KW-0223">Dioxygenase</keyword>
<dbReference type="PATRIC" id="fig|1603606.3.peg.904"/>
<dbReference type="InterPro" id="IPR000627">
    <property type="entry name" value="Intradiol_dOase_C"/>
</dbReference>
<dbReference type="STRING" id="1603606.DSOUD_0822"/>
<evidence type="ECO:0000313" key="7">
    <source>
        <dbReference type="Proteomes" id="UP000057158"/>
    </source>
</evidence>
<feature type="signal peptide" evidence="4">
    <location>
        <begin position="1"/>
        <end position="23"/>
    </location>
</feature>
<protein>
    <submittedName>
        <fullName evidence="6">Dioxygenase</fullName>
    </submittedName>
</protein>
<dbReference type="Gene3D" id="2.60.130.10">
    <property type="entry name" value="Aromatic compound dioxygenase"/>
    <property type="match status" value="1"/>
</dbReference>
<evidence type="ECO:0000313" key="6">
    <source>
        <dbReference type="EMBL" id="ALC15609.1"/>
    </source>
</evidence>
<evidence type="ECO:0000256" key="2">
    <source>
        <dbReference type="ARBA" id="ARBA00022964"/>
    </source>
</evidence>
<feature type="chain" id="PRO_5005787552" evidence="4">
    <location>
        <begin position="24"/>
        <end position="154"/>
    </location>
</feature>
<feature type="domain" description="Intradiol ring-cleavage dioxygenases" evidence="5">
    <location>
        <begin position="49"/>
        <end position="136"/>
    </location>
</feature>
<dbReference type="InterPro" id="IPR050770">
    <property type="entry name" value="Intradiol_RC_Dioxygenase"/>
</dbReference>
<evidence type="ECO:0000256" key="1">
    <source>
        <dbReference type="ARBA" id="ARBA00007825"/>
    </source>
</evidence>
<keyword evidence="7" id="KW-1185">Reference proteome</keyword>
<dbReference type="InterPro" id="IPR015889">
    <property type="entry name" value="Intradiol_dOase_core"/>
</dbReference>
<sequence>MTRKISPLLTILALTLMASVTGAGEPYRCLPTPPDAEGPFYRAGAPVRNKIGTGYLLLGEVRSAADCAPVAGAKIEVWTTGTDGRYDDRWRATLFANQNGRYFFESHFPGPYGSRPPHIHLSVTAPGFAELTTQHYPRPGSAEAVFDLVLVPAP</sequence>
<organism evidence="6 7">
    <name type="scientific">Desulfuromonas soudanensis</name>
    <dbReference type="NCBI Taxonomy" id="1603606"/>
    <lineage>
        <taxon>Bacteria</taxon>
        <taxon>Pseudomonadati</taxon>
        <taxon>Thermodesulfobacteriota</taxon>
        <taxon>Desulfuromonadia</taxon>
        <taxon>Desulfuromonadales</taxon>
        <taxon>Desulfuromonadaceae</taxon>
        <taxon>Desulfuromonas</taxon>
    </lineage>
</organism>